<dbReference type="OrthoDB" id="6730379at2759"/>
<dbReference type="RefSeq" id="XP_046008870.1">
    <property type="nucleotide sequence ID" value="XM_046162260.1"/>
</dbReference>
<dbReference type="PROSITE" id="PS50850">
    <property type="entry name" value="MFS"/>
    <property type="match status" value="1"/>
</dbReference>
<feature type="transmembrane region" description="Helical" evidence="6">
    <location>
        <begin position="373"/>
        <end position="394"/>
    </location>
</feature>
<protein>
    <submittedName>
        <fullName evidence="8">Allantoate permease</fullName>
    </submittedName>
</protein>
<keyword evidence="3 6" id="KW-0812">Transmembrane</keyword>
<feature type="transmembrane region" description="Helical" evidence="6">
    <location>
        <begin position="252"/>
        <end position="272"/>
    </location>
</feature>
<dbReference type="SUPFAM" id="SSF103473">
    <property type="entry name" value="MFS general substrate transporter"/>
    <property type="match status" value="1"/>
</dbReference>
<feature type="transmembrane region" description="Helical" evidence="6">
    <location>
        <begin position="84"/>
        <end position="104"/>
    </location>
</feature>
<dbReference type="GO" id="GO:0022857">
    <property type="term" value="F:transmembrane transporter activity"/>
    <property type="evidence" value="ECO:0007669"/>
    <property type="project" value="InterPro"/>
</dbReference>
<proteinExistence type="predicted"/>
<comment type="caution">
    <text evidence="8">The sequence shown here is derived from an EMBL/GenBank/DDBJ whole genome shotgun (WGS) entry which is preliminary data.</text>
</comment>
<dbReference type="EMBL" id="JAGTJQ010000008">
    <property type="protein sequence ID" value="KAH7025653.1"/>
    <property type="molecule type" value="Genomic_DNA"/>
</dbReference>
<evidence type="ECO:0000256" key="3">
    <source>
        <dbReference type="ARBA" id="ARBA00022692"/>
    </source>
</evidence>
<dbReference type="GO" id="GO:0016020">
    <property type="term" value="C:membrane"/>
    <property type="evidence" value="ECO:0007669"/>
    <property type="project" value="UniProtKB-SubCell"/>
</dbReference>
<keyword evidence="5 6" id="KW-0472">Membrane</keyword>
<keyword evidence="2" id="KW-0813">Transport</keyword>
<feature type="domain" description="Major facilitator superfamily (MFS) profile" evidence="7">
    <location>
        <begin position="1"/>
        <end position="399"/>
    </location>
</feature>
<evidence type="ECO:0000256" key="5">
    <source>
        <dbReference type="ARBA" id="ARBA00023136"/>
    </source>
</evidence>
<evidence type="ECO:0000259" key="7">
    <source>
        <dbReference type="PROSITE" id="PS50850"/>
    </source>
</evidence>
<comment type="subcellular location">
    <subcellularLocation>
        <location evidence="1">Membrane</location>
        <topology evidence="1">Multi-pass membrane protein</topology>
    </subcellularLocation>
</comment>
<evidence type="ECO:0000256" key="6">
    <source>
        <dbReference type="SAM" id="Phobius"/>
    </source>
</evidence>
<dbReference type="Pfam" id="PF07690">
    <property type="entry name" value="MFS_1"/>
    <property type="match status" value="1"/>
</dbReference>
<dbReference type="Proteomes" id="UP000756346">
    <property type="component" value="Unassembled WGS sequence"/>
</dbReference>
<feature type="transmembrane region" description="Helical" evidence="6">
    <location>
        <begin position="147"/>
        <end position="167"/>
    </location>
</feature>
<feature type="transmembrane region" description="Helical" evidence="6">
    <location>
        <begin position="310"/>
        <end position="329"/>
    </location>
</feature>
<dbReference type="Gene3D" id="1.20.1250.20">
    <property type="entry name" value="MFS general substrate transporter like domains"/>
    <property type="match status" value="2"/>
</dbReference>
<keyword evidence="9" id="KW-1185">Reference proteome</keyword>
<dbReference type="GeneID" id="70191806"/>
<name>A0A9P8XYV8_9PEZI</name>
<sequence length="435" mass="48306">MDKSVMSQAAVYDLITNLGLVGQQYSWCSSLFYFGYLVAQPLAAYCLTFFPPGKFVTATSLAWAVVLFATTGCTNFATMAVARFFLGFAEAGVSPAYVLITGAWYTKEEVPMRMGIWLGGNGLAIVIQSCISYGIGHIKTSIAVWKWFFIIFGMLGLAWTVVLYYYMPDTILTASFLTEEEKMIAVERIRRNRTGISNPKFKREQFVEAITDVKVWWAFFYTITWMIPCTAVASFGSLVISGFGFGPFESSLLNIPLGITEIIGLLGAGWVAQKYPNTRCLMQIVCNAPALLGAVLINTLPKHNYVGRLVSFHITNFTIGSITMLWALTNSNIAGHTKRTTSNAIMFIGYSVGFIIGPQFFLGSEAPAYPTGFKTMLVCFAMATAFPALYWLYITWENRRRASKLAASGESNVHVANEEFLDLTDKEQPHFVYIK</sequence>
<feature type="transmembrane region" description="Helical" evidence="6">
    <location>
        <begin position="31"/>
        <end position="50"/>
    </location>
</feature>
<dbReference type="InterPro" id="IPR020846">
    <property type="entry name" value="MFS_dom"/>
</dbReference>
<evidence type="ECO:0000256" key="4">
    <source>
        <dbReference type="ARBA" id="ARBA00022989"/>
    </source>
</evidence>
<gene>
    <name evidence="8" type="ORF">B0I36DRAFT_423791</name>
</gene>
<evidence type="ECO:0000256" key="1">
    <source>
        <dbReference type="ARBA" id="ARBA00004141"/>
    </source>
</evidence>
<evidence type="ECO:0000313" key="9">
    <source>
        <dbReference type="Proteomes" id="UP000756346"/>
    </source>
</evidence>
<reference evidence="8" key="1">
    <citation type="journal article" date="2021" name="Nat. Commun.">
        <title>Genetic determinants of endophytism in the Arabidopsis root mycobiome.</title>
        <authorList>
            <person name="Mesny F."/>
            <person name="Miyauchi S."/>
            <person name="Thiergart T."/>
            <person name="Pickel B."/>
            <person name="Atanasova L."/>
            <person name="Karlsson M."/>
            <person name="Huettel B."/>
            <person name="Barry K.W."/>
            <person name="Haridas S."/>
            <person name="Chen C."/>
            <person name="Bauer D."/>
            <person name="Andreopoulos W."/>
            <person name="Pangilinan J."/>
            <person name="LaButti K."/>
            <person name="Riley R."/>
            <person name="Lipzen A."/>
            <person name="Clum A."/>
            <person name="Drula E."/>
            <person name="Henrissat B."/>
            <person name="Kohler A."/>
            <person name="Grigoriev I.V."/>
            <person name="Martin F.M."/>
            <person name="Hacquard S."/>
        </authorList>
    </citation>
    <scope>NUCLEOTIDE SEQUENCE</scope>
    <source>
        <strain evidence="8">MPI-CAGE-CH-0230</strain>
    </source>
</reference>
<dbReference type="InterPro" id="IPR011701">
    <property type="entry name" value="MFS"/>
</dbReference>
<feature type="transmembrane region" description="Helical" evidence="6">
    <location>
        <begin position="56"/>
        <end position="77"/>
    </location>
</feature>
<feature type="transmembrane region" description="Helical" evidence="6">
    <location>
        <begin position="215"/>
        <end position="240"/>
    </location>
</feature>
<feature type="transmembrane region" description="Helical" evidence="6">
    <location>
        <begin position="341"/>
        <end position="361"/>
    </location>
</feature>
<dbReference type="AlphaFoldDB" id="A0A9P8XYV8"/>
<accession>A0A9P8XYV8</accession>
<feature type="transmembrane region" description="Helical" evidence="6">
    <location>
        <begin position="116"/>
        <end position="135"/>
    </location>
</feature>
<dbReference type="PANTHER" id="PTHR43791:SF70">
    <property type="entry name" value="MAJOR FACILITATOR SUPERFAMILY (MFS) PROFILE DOMAIN-CONTAINING PROTEIN"/>
    <property type="match status" value="1"/>
</dbReference>
<dbReference type="InterPro" id="IPR036259">
    <property type="entry name" value="MFS_trans_sf"/>
</dbReference>
<evidence type="ECO:0000313" key="8">
    <source>
        <dbReference type="EMBL" id="KAH7025653.1"/>
    </source>
</evidence>
<dbReference type="PANTHER" id="PTHR43791">
    <property type="entry name" value="PERMEASE-RELATED"/>
    <property type="match status" value="1"/>
</dbReference>
<evidence type="ECO:0000256" key="2">
    <source>
        <dbReference type="ARBA" id="ARBA00022448"/>
    </source>
</evidence>
<keyword evidence="4 6" id="KW-1133">Transmembrane helix</keyword>
<organism evidence="8 9">
    <name type="scientific">Microdochium trichocladiopsis</name>
    <dbReference type="NCBI Taxonomy" id="1682393"/>
    <lineage>
        <taxon>Eukaryota</taxon>
        <taxon>Fungi</taxon>
        <taxon>Dikarya</taxon>
        <taxon>Ascomycota</taxon>
        <taxon>Pezizomycotina</taxon>
        <taxon>Sordariomycetes</taxon>
        <taxon>Xylariomycetidae</taxon>
        <taxon>Xylariales</taxon>
        <taxon>Microdochiaceae</taxon>
        <taxon>Microdochium</taxon>
    </lineage>
</organism>